<evidence type="ECO:0000313" key="3">
    <source>
        <dbReference type="EMBL" id="MDQ0009576.1"/>
    </source>
</evidence>
<feature type="domain" description="Signal transduction histidine kinase internal region" evidence="2">
    <location>
        <begin position="154"/>
        <end position="234"/>
    </location>
</feature>
<dbReference type="SUPFAM" id="SSF55874">
    <property type="entry name" value="ATPase domain of HSP90 chaperone/DNA topoisomerase II/histidine kinase"/>
    <property type="match status" value="1"/>
</dbReference>
<dbReference type="PANTHER" id="PTHR34220:SF7">
    <property type="entry name" value="SENSOR HISTIDINE KINASE YPDA"/>
    <property type="match status" value="1"/>
</dbReference>
<keyword evidence="4" id="KW-1185">Reference proteome</keyword>
<keyword evidence="1" id="KW-1133">Transmembrane helix</keyword>
<proteinExistence type="predicted"/>
<accession>A0ABT9SYV4</accession>
<dbReference type="GO" id="GO:0004673">
    <property type="term" value="F:protein histidine kinase activity"/>
    <property type="evidence" value="ECO:0007669"/>
    <property type="project" value="UniProtKB-EC"/>
</dbReference>
<gene>
    <name evidence="3" type="ORF">J2T07_001753</name>
</gene>
<keyword evidence="1" id="KW-0472">Membrane</keyword>
<keyword evidence="3" id="KW-0418">Kinase</keyword>
<feature type="transmembrane region" description="Helical" evidence="1">
    <location>
        <begin position="71"/>
        <end position="97"/>
    </location>
</feature>
<reference evidence="3 4" key="1">
    <citation type="submission" date="2023-07" db="EMBL/GenBank/DDBJ databases">
        <title>Sorghum-associated microbial communities from plants grown in Nebraska, USA.</title>
        <authorList>
            <person name="Schachtman D."/>
        </authorList>
    </citation>
    <scope>NUCLEOTIDE SEQUENCE [LARGE SCALE GENOMIC DNA]</scope>
    <source>
        <strain evidence="3 4">CC60</strain>
    </source>
</reference>
<dbReference type="PANTHER" id="PTHR34220">
    <property type="entry name" value="SENSOR HISTIDINE KINASE YPDA"/>
    <property type="match status" value="1"/>
</dbReference>
<dbReference type="RefSeq" id="WP_306849050.1">
    <property type="nucleotide sequence ID" value="NZ_JAUSSK010000002.1"/>
</dbReference>
<organism evidence="3 4">
    <name type="scientific">Luteibacter jiangsuensis</name>
    <dbReference type="NCBI Taxonomy" id="637577"/>
    <lineage>
        <taxon>Bacteria</taxon>
        <taxon>Pseudomonadati</taxon>
        <taxon>Pseudomonadota</taxon>
        <taxon>Gammaproteobacteria</taxon>
        <taxon>Lysobacterales</taxon>
        <taxon>Rhodanobacteraceae</taxon>
        <taxon>Luteibacter</taxon>
    </lineage>
</organism>
<dbReference type="InterPro" id="IPR036890">
    <property type="entry name" value="HATPase_C_sf"/>
</dbReference>
<name>A0ABT9SYV4_9GAMM</name>
<feature type="transmembrane region" description="Helical" evidence="1">
    <location>
        <begin position="12"/>
        <end position="33"/>
    </location>
</feature>
<dbReference type="Pfam" id="PF06580">
    <property type="entry name" value="His_kinase"/>
    <property type="match status" value="1"/>
</dbReference>
<dbReference type="InterPro" id="IPR050640">
    <property type="entry name" value="Bact_2-comp_sensor_kinase"/>
</dbReference>
<dbReference type="EMBL" id="JAUSSK010000002">
    <property type="protein sequence ID" value="MDQ0009576.1"/>
    <property type="molecule type" value="Genomic_DNA"/>
</dbReference>
<evidence type="ECO:0000259" key="2">
    <source>
        <dbReference type="Pfam" id="PF06580"/>
    </source>
</evidence>
<sequence length="351" mass="38933">MREDRSVTVSPGMAWVAGLPVLGCMLVMGLPSVGDAHVLAFRLFYAVAYLFWIVPVGWLQRSLWRRGAGTWTMAAVLLPATYAMSVLNAVIALRFIANEDARVRWNWTWVFGGLDGCWLALVAFCGLQAIVLHRAALQAEGERVRLAWLAARDAELRALRYQLQPHFLFNTLNAISALVADDRKREASRMIARLGDFLRATLEEIRGHEVSVAEEIAFTSTYLDIEKARLGDRLYVDMRAGPDVLDATLPYLLLQPLVENAIHHGIAPLGIAGELAIRIVREGDRLCVTVDNDVPFPVDNRATGVGLANVRARLDALYPGAYRFESAPVQAKWRVAIELPWRIVEPGRAAA</sequence>
<protein>
    <submittedName>
        <fullName evidence="3">Two-component system sensor histidine kinase AlgZ</fullName>
        <ecNumber evidence="3">2.7.13.3</ecNumber>
    </submittedName>
</protein>
<dbReference type="Gene3D" id="3.30.565.10">
    <property type="entry name" value="Histidine kinase-like ATPase, C-terminal domain"/>
    <property type="match status" value="1"/>
</dbReference>
<comment type="caution">
    <text evidence="3">The sequence shown here is derived from an EMBL/GenBank/DDBJ whole genome shotgun (WGS) entry which is preliminary data.</text>
</comment>
<dbReference type="EC" id="2.7.13.3" evidence="3"/>
<dbReference type="Proteomes" id="UP001237737">
    <property type="component" value="Unassembled WGS sequence"/>
</dbReference>
<keyword evidence="1" id="KW-0812">Transmembrane</keyword>
<evidence type="ECO:0000256" key="1">
    <source>
        <dbReference type="SAM" id="Phobius"/>
    </source>
</evidence>
<keyword evidence="3" id="KW-0808">Transferase</keyword>
<feature type="transmembrane region" description="Helical" evidence="1">
    <location>
        <begin position="39"/>
        <end position="59"/>
    </location>
</feature>
<dbReference type="InterPro" id="IPR010559">
    <property type="entry name" value="Sig_transdc_His_kin_internal"/>
</dbReference>
<evidence type="ECO:0000313" key="4">
    <source>
        <dbReference type="Proteomes" id="UP001237737"/>
    </source>
</evidence>
<feature type="transmembrane region" description="Helical" evidence="1">
    <location>
        <begin position="109"/>
        <end position="132"/>
    </location>
</feature>